<dbReference type="SUPFAM" id="SSF52540">
    <property type="entry name" value="P-loop containing nucleoside triphosphate hydrolases"/>
    <property type="match status" value="1"/>
</dbReference>
<dbReference type="Gene3D" id="1.10.10.10">
    <property type="entry name" value="Winged helix-like DNA-binding domain superfamily/Winged helix DNA-binding domain"/>
    <property type="match status" value="1"/>
</dbReference>
<evidence type="ECO:0000256" key="3">
    <source>
        <dbReference type="ARBA" id="ARBA00023015"/>
    </source>
</evidence>
<dbReference type="PANTHER" id="PTHR35807">
    <property type="entry name" value="TRANSCRIPTIONAL REGULATOR REDD-RELATED"/>
    <property type="match status" value="1"/>
</dbReference>
<dbReference type="PROSITE" id="PS51755">
    <property type="entry name" value="OMPR_PHOB"/>
    <property type="match status" value="1"/>
</dbReference>
<dbReference type="InterPro" id="IPR001867">
    <property type="entry name" value="OmpR/PhoB-type_DNA-bd"/>
</dbReference>
<evidence type="ECO:0000313" key="8">
    <source>
        <dbReference type="EMBL" id="MFC5655835.1"/>
    </source>
</evidence>
<dbReference type="PANTHER" id="PTHR35807:SF1">
    <property type="entry name" value="TRANSCRIPTIONAL REGULATOR REDD"/>
    <property type="match status" value="1"/>
</dbReference>
<dbReference type="Gene3D" id="1.25.40.10">
    <property type="entry name" value="Tetratricopeptide repeat domain"/>
    <property type="match status" value="1"/>
</dbReference>
<dbReference type="SUPFAM" id="SSF46894">
    <property type="entry name" value="C-terminal effector domain of the bipartite response regulators"/>
    <property type="match status" value="1"/>
</dbReference>
<dbReference type="InterPro" id="IPR036388">
    <property type="entry name" value="WH-like_DNA-bd_sf"/>
</dbReference>
<dbReference type="InterPro" id="IPR027417">
    <property type="entry name" value="P-loop_NTPase"/>
</dbReference>
<keyword evidence="9" id="KW-1185">Reference proteome</keyword>
<evidence type="ECO:0000259" key="7">
    <source>
        <dbReference type="PROSITE" id="PS51755"/>
    </source>
</evidence>
<evidence type="ECO:0000256" key="4">
    <source>
        <dbReference type="ARBA" id="ARBA00023125"/>
    </source>
</evidence>
<comment type="caution">
    <text evidence="8">The sequence shown here is derived from an EMBL/GenBank/DDBJ whole genome shotgun (WGS) entry which is preliminary data.</text>
</comment>
<comment type="similarity">
    <text evidence="1">Belongs to the AfsR/DnrI/RedD regulatory family.</text>
</comment>
<dbReference type="SMART" id="SM01043">
    <property type="entry name" value="BTAD"/>
    <property type="match status" value="1"/>
</dbReference>
<keyword evidence="5" id="KW-0804">Transcription</keyword>
<dbReference type="Pfam" id="PF03704">
    <property type="entry name" value="BTAD"/>
    <property type="match status" value="1"/>
</dbReference>
<dbReference type="InterPro" id="IPR051677">
    <property type="entry name" value="AfsR-DnrI-RedD_regulator"/>
</dbReference>
<accession>A0ABW0WDU9</accession>
<feature type="DNA-binding region" description="OmpR/PhoB-type" evidence="6">
    <location>
        <begin position="1"/>
        <end position="87"/>
    </location>
</feature>
<proteinExistence type="inferred from homology"/>
<dbReference type="Pfam" id="PF00486">
    <property type="entry name" value="Trans_reg_C"/>
    <property type="match status" value="1"/>
</dbReference>
<evidence type="ECO:0000256" key="2">
    <source>
        <dbReference type="ARBA" id="ARBA00023012"/>
    </source>
</evidence>
<keyword evidence="3" id="KW-0805">Transcription regulation</keyword>
<evidence type="ECO:0000256" key="6">
    <source>
        <dbReference type="PROSITE-ProRule" id="PRU01091"/>
    </source>
</evidence>
<dbReference type="InterPro" id="IPR005158">
    <property type="entry name" value="BTAD"/>
</dbReference>
<dbReference type="SMART" id="SM00862">
    <property type="entry name" value="Trans_reg_C"/>
    <property type="match status" value="1"/>
</dbReference>
<dbReference type="Pfam" id="PF13191">
    <property type="entry name" value="AAA_16"/>
    <property type="match status" value="1"/>
</dbReference>
<dbReference type="SUPFAM" id="SSF48452">
    <property type="entry name" value="TPR-like"/>
    <property type="match status" value="1"/>
</dbReference>
<dbReference type="InterPro" id="IPR011990">
    <property type="entry name" value="TPR-like_helical_dom_sf"/>
</dbReference>
<gene>
    <name evidence="8" type="ORF">ACFP3J_10085</name>
</gene>
<protein>
    <submittedName>
        <fullName evidence="8">BTAD domain-containing putative transcriptional regulator</fullName>
    </submittedName>
</protein>
<dbReference type="RefSeq" id="WP_344347646.1">
    <property type="nucleotide sequence ID" value="NZ_BAAASM010000010.1"/>
</dbReference>
<evidence type="ECO:0000313" key="9">
    <source>
        <dbReference type="Proteomes" id="UP001596065"/>
    </source>
</evidence>
<dbReference type="CDD" id="cd15831">
    <property type="entry name" value="BTAD"/>
    <property type="match status" value="1"/>
</dbReference>
<organism evidence="8 9">
    <name type="scientific">Streptomyces nogalater</name>
    <dbReference type="NCBI Taxonomy" id="38314"/>
    <lineage>
        <taxon>Bacteria</taxon>
        <taxon>Bacillati</taxon>
        <taxon>Actinomycetota</taxon>
        <taxon>Actinomycetes</taxon>
        <taxon>Kitasatosporales</taxon>
        <taxon>Streptomycetaceae</taxon>
        <taxon>Streptomyces</taxon>
    </lineage>
</organism>
<keyword evidence="4 6" id="KW-0238">DNA-binding</keyword>
<sequence length="606" mass="65656">MRRDSEVVGLGPPKRRALLLRLLLENGRTVGVDRLCDDLWNGRPPPSAVSSVHANISRLRAALEPGRGRRKQPQVLRTTPTGYALAFPPELLDSVRFERSVRQAQALADTGRAGEALQEVEHGLAMWRGTPLVDARDHHFVAGESGRLQALKLSAEELRAALLLQEGRINEAITSAERLVEQDPLREASWVVLMRALYFADRPAEALRRYAEVRALLARDLGLDPGPGLRETQMAVLRHDSVSLRPPLRHARLGTHSVPSERSADARPHLPGRERELARLSELLRKAATGRAGWAVVSGEPGVGKTRLAEEAARQASDAGWQVLRIRCAEQGFAGSRFPDRQLRQLGDRLGKLAENVGVAGPMLCVVEDVHLASNDVRGLLLSYARELPEAPLAVVCTVADEPGPAIERFLAELAGRGADVMPLPPLTKAAVRCVLSAATSGPVPADAARRLHELSGGNPFLLHQVLTHVRRLGPALHADWPWAPVPPAVRSIVRARLAELSPAARQVVERAAVLGDRPDMRLVARLSRMPLEEVSRLADQAVAVRLLAWIEAASPGDGQGYGFPAGVLRYAVLGELSPARRRALRADATTVRAVATLRGGTGEGR</sequence>
<dbReference type="Gene3D" id="3.40.50.300">
    <property type="entry name" value="P-loop containing nucleotide triphosphate hydrolases"/>
    <property type="match status" value="1"/>
</dbReference>
<dbReference type="InterPro" id="IPR016032">
    <property type="entry name" value="Sig_transdc_resp-reg_C-effctor"/>
</dbReference>
<feature type="domain" description="OmpR/PhoB-type" evidence="7">
    <location>
        <begin position="1"/>
        <end position="87"/>
    </location>
</feature>
<dbReference type="EMBL" id="JBHSOE010000012">
    <property type="protein sequence ID" value="MFC5655835.1"/>
    <property type="molecule type" value="Genomic_DNA"/>
</dbReference>
<keyword evidence="2" id="KW-0902">Two-component regulatory system</keyword>
<dbReference type="Proteomes" id="UP001596065">
    <property type="component" value="Unassembled WGS sequence"/>
</dbReference>
<evidence type="ECO:0000256" key="1">
    <source>
        <dbReference type="ARBA" id="ARBA00005820"/>
    </source>
</evidence>
<reference evidence="9" key="1">
    <citation type="journal article" date="2019" name="Int. J. Syst. Evol. Microbiol.">
        <title>The Global Catalogue of Microorganisms (GCM) 10K type strain sequencing project: providing services to taxonomists for standard genome sequencing and annotation.</title>
        <authorList>
            <consortium name="The Broad Institute Genomics Platform"/>
            <consortium name="The Broad Institute Genome Sequencing Center for Infectious Disease"/>
            <person name="Wu L."/>
            <person name="Ma J."/>
        </authorList>
    </citation>
    <scope>NUCLEOTIDE SEQUENCE [LARGE SCALE GENOMIC DNA]</scope>
    <source>
        <strain evidence="9">KCTC 5701</strain>
    </source>
</reference>
<name>A0ABW0WDU9_STRNO</name>
<dbReference type="InterPro" id="IPR041664">
    <property type="entry name" value="AAA_16"/>
</dbReference>
<evidence type="ECO:0000256" key="5">
    <source>
        <dbReference type="ARBA" id="ARBA00023163"/>
    </source>
</evidence>